<dbReference type="EMBL" id="CM035432">
    <property type="protein sequence ID" value="KAH7294694.1"/>
    <property type="molecule type" value="Genomic_DNA"/>
</dbReference>
<dbReference type="PROSITE" id="PS50067">
    <property type="entry name" value="KINESIN_MOTOR_2"/>
    <property type="match status" value="1"/>
</dbReference>
<dbReference type="PANTHER" id="PTHR47969">
    <property type="entry name" value="CHROMOSOME-ASSOCIATED KINESIN KIF4A-RELATED"/>
    <property type="match status" value="1"/>
</dbReference>
<sequence length="702" mass="77824">MLTPRVQTPAGKSRFAPSQTPRSLLPPAAPPRAPIESSSSKVRVIARIRPFLPIEVEQNQGKPTSCFSISTGNSSDTTLQIKDSASGREGHYKVDSCYFEDDDTREIFSKEVEPLIPALFQGKNATVFAYGATGSGKTYTMQGSDAHPGLMPLAMSRILAIAERANFQVAVAYYEVYLDRCYDLLTSEGAEISVLEGNDGKIQLRGLSQKVLRNLDEFHRIFMNGRLRRQVGQTGLNDTSSRSHGVLMVTVASQSKERIFGKLNLIDLAGNEDNRRTGNEGHRLVESSRINQDLFVLSNVISALSSNEPRVPYRDSKLTRILQDSLGGTSRAIMIVCLNPRSYQEAAHTLIIAARTRQIPNLNSEKKEETQSKVNMNSKLQLWLEGKGKLSSVSPSPSKTKLLFYTPSHHQMNHSRRMAKNLPRDTQKARRVLVLHQPNHGPEKENQQVAASPLQFRDHTTINKSLSSCYDLNVNNTSVGRKPESLKHSGSGDGKLTDNQKPMEARPPPCVEENKENLRNIVDVTPASKHQNKSSSPPLSERLYKLRDAMRDLLLQPPVYNARHIEAVREATPSTGAHVQVPSTEGTKMELSPSNSPSGTPVPFVTGQNDDDIGTPLEKLSKKSSGIKNTVAKELLQFLNTASREELIELKGIGERRAAHILSLREEDQEPLKEIEDLEKIGISQKQAQSLFKETARHLLFA</sequence>
<evidence type="ECO:0000256" key="8">
    <source>
        <dbReference type="RuleBase" id="RU000394"/>
    </source>
</evidence>
<dbReference type="Proteomes" id="UP000825935">
    <property type="component" value="Chromosome 27"/>
</dbReference>
<dbReference type="FunFam" id="1.10.150.280:FF:000003">
    <property type="entry name" value="Kinesin-like protein KIN-10C"/>
    <property type="match status" value="1"/>
</dbReference>
<dbReference type="SUPFAM" id="SSF47781">
    <property type="entry name" value="RuvA domain 2-like"/>
    <property type="match status" value="1"/>
</dbReference>
<comment type="similarity">
    <text evidence="6">Belongs to the TRAFAC class myosin-kinesin ATPase superfamily. Kinesin family. KIN-10 subfamily.</text>
</comment>
<keyword evidence="3 7" id="KW-0547">Nucleotide-binding</keyword>
<keyword evidence="1" id="KW-0150">Chloroplast</keyword>
<feature type="compositionally biased region" description="Basic and acidic residues" evidence="9">
    <location>
        <begin position="495"/>
        <end position="504"/>
    </location>
</feature>
<dbReference type="PROSITE" id="PS00411">
    <property type="entry name" value="KINESIN_MOTOR_1"/>
    <property type="match status" value="1"/>
</dbReference>
<dbReference type="PRINTS" id="PR00380">
    <property type="entry name" value="KINESINHEAVY"/>
</dbReference>
<accession>A0A8T2RFU6</accession>
<feature type="binding site" evidence="7">
    <location>
        <begin position="131"/>
        <end position="138"/>
    </location>
    <ligand>
        <name>ATP</name>
        <dbReference type="ChEBI" id="CHEBI:30616"/>
    </ligand>
</feature>
<evidence type="ECO:0000256" key="7">
    <source>
        <dbReference type="PROSITE-ProRule" id="PRU00283"/>
    </source>
</evidence>
<evidence type="ECO:0000259" key="10">
    <source>
        <dbReference type="PROSITE" id="PS50067"/>
    </source>
</evidence>
<dbReference type="OMA" id="SNEVAIW"/>
<dbReference type="InterPro" id="IPR010994">
    <property type="entry name" value="RuvA_2-like"/>
</dbReference>
<gene>
    <name evidence="11" type="ORF">KP509_27G013700</name>
</gene>
<reference evidence="11 12" key="1">
    <citation type="submission" date="2021-08" db="EMBL/GenBank/DDBJ databases">
        <title>WGS assembly of Ceratopteris richardii.</title>
        <authorList>
            <person name="Marchant D.B."/>
            <person name="Chen G."/>
            <person name="Jenkins J."/>
            <person name="Shu S."/>
            <person name="Leebens-Mack J."/>
            <person name="Grimwood J."/>
            <person name="Schmutz J."/>
            <person name="Soltis P."/>
            <person name="Soltis D."/>
            <person name="Chen Z.-H."/>
        </authorList>
    </citation>
    <scope>NUCLEOTIDE SEQUENCE [LARGE SCALE GENOMIC DNA]</scope>
    <source>
        <strain evidence="11">Whitten #5841</strain>
        <tissue evidence="11">Leaf</tissue>
    </source>
</reference>
<evidence type="ECO:0000313" key="12">
    <source>
        <dbReference type="Proteomes" id="UP000825935"/>
    </source>
</evidence>
<evidence type="ECO:0000256" key="9">
    <source>
        <dbReference type="SAM" id="MobiDB-lite"/>
    </source>
</evidence>
<feature type="region of interest" description="Disordered" evidence="9">
    <location>
        <begin position="1"/>
        <end position="39"/>
    </location>
</feature>
<evidence type="ECO:0000256" key="5">
    <source>
        <dbReference type="ARBA" id="ARBA00023175"/>
    </source>
</evidence>
<evidence type="ECO:0000256" key="1">
    <source>
        <dbReference type="ARBA" id="ARBA00022528"/>
    </source>
</evidence>
<dbReference type="InterPro" id="IPR019821">
    <property type="entry name" value="Kinesin_motor_CS"/>
</dbReference>
<proteinExistence type="inferred from homology"/>
<keyword evidence="4 7" id="KW-0067">ATP-binding</keyword>
<dbReference type="SMART" id="SM00129">
    <property type="entry name" value="KISc"/>
    <property type="match status" value="1"/>
</dbReference>
<name>A0A8T2RFU6_CERRI</name>
<feature type="region of interest" description="Disordered" evidence="9">
    <location>
        <begin position="571"/>
        <end position="601"/>
    </location>
</feature>
<feature type="domain" description="Kinesin motor" evidence="10">
    <location>
        <begin position="41"/>
        <end position="359"/>
    </location>
</feature>
<dbReference type="InterPro" id="IPR036961">
    <property type="entry name" value="Kinesin_motor_dom_sf"/>
</dbReference>
<comment type="caution">
    <text evidence="11">The sequence shown here is derived from an EMBL/GenBank/DDBJ whole genome shotgun (WGS) entry which is preliminary data.</text>
</comment>
<dbReference type="GO" id="GO:0003777">
    <property type="term" value="F:microtubule motor activity"/>
    <property type="evidence" value="ECO:0007669"/>
    <property type="project" value="InterPro"/>
</dbReference>
<dbReference type="SUPFAM" id="SSF52540">
    <property type="entry name" value="P-loop containing nucleoside triphosphate hydrolases"/>
    <property type="match status" value="1"/>
</dbReference>
<keyword evidence="1" id="KW-0934">Plastid</keyword>
<evidence type="ECO:0000256" key="4">
    <source>
        <dbReference type="ARBA" id="ARBA00022840"/>
    </source>
</evidence>
<evidence type="ECO:0000256" key="3">
    <source>
        <dbReference type="ARBA" id="ARBA00022741"/>
    </source>
</evidence>
<keyword evidence="5 7" id="KW-0505">Motor protein</keyword>
<dbReference type="GO" id="GO:0005875">
    <property type="term" value="C:microtubule associated complex"/>
    <property type="evidence" value="ECO:0007669"/>
    <property type="project" value="TreeGrafter"/>
</dbReference>
<dbReference type="GO" id="GO:0005524">
    <property type="term" value="F:ATP binding"/>
    <property type="evidence" value="ECO:0007669"/>
    <property type="project" value="UniProtKB-UniRule"/>
</dbReference>
<dbReference type="Gene3D" id="1.10.150.280">
    <property type="entry name" value="AF1531-like domain"/>
    <property type="match status" value="1"/>
</dbReference>
<dbReference type="GO" id="GO:0007052">
    <property type="term" value="P:mitotic spindle organization"/>
    <property type="evidence" value="ECO:0007669"/>
    <property type="project" value="TreeGrafter"/>
</dbReference>
<evidence type="ECO:0000256" key="6">
    <source>
        <dbReference type="ARBA" id="ARBA00061615"/>
    </source>
</evidence>
<dbReference type="GO" id="GO:0008017">
    <property type="term" value="F:microtubule binding"/>
    <property type="evidence" value="ECO:0007669"/>
    <property type="project" value="InterPro"/>
</dbReference>
<dbReference type="Gene3D" id="3.40.850.10">
    <property type="entry name" value="Kinesin motor domain"/>
    <property type="match status" value="1"/>
</dbReference>
<keyword evidence="2 8" id="KW-0493">Microtubule</keyword>
<dbReference type="OrthoDB" id="3176171at2759"/>
<protein>
    <recommendedName>
        <fullName evidence="8">Kinesin-like protein</fullName>
    </recommendedName>
</protein>
<dbReference type="GO" id="GO:0051231">
    <property type="term" value="P:spindle elongation"/>
    <property type="evidence" value="ECO:0007669"/>
    <property type="project" value="TreeGrafter"/>
</dbReference>
<dbReference type="InterPro" id="IPR027640">
    <property type="entry name" value="Kinesin-like_fam"/>
</dbReference>
<organism evidence="11 12">
    <name type="scientific">Ceratopteris richardii</name>
    <name type="common">Triangle waterfern</name>
    <dbReference type="NCBI Taxonomy" id="49495"/>
    <lineage>
        <taxon>Eukaryota</taxon>
        <taxon>Viridiplantae</taxon>
        <taxon>Streptophyta</taxon>
        <taxon>Embryophyta</taxon>
        <taxon>Tracheophyta</taxon>
        <taxon>Polypodiopsida</taxon>
        <taxon>Polypodiidae</taxon>
        <taxon>Polypodiales</taxon>
        <taxon>Pteridineae</taxon>
        <taxon>Pteridaceae</taxon>
        <taxon>Parkerioideae</taxon>
        <taxon>Ceratopteris</taxon>
    </lineage>
</organism>
<feature type="compositionally biased region" description="Polar residues" evidence="9">
    <location>
        <begin position="572"/>
        <end position="599"/>
    </location>
</feature>
<keyword evidence="12" id="KW-1185">Reference proteome</keyword>
<dbReference type="PANTHER" id="PTHR47969:SF9">
    <property type="entry name" value="KINESIN-LIKE PROTEIN"/>
    <property type="match status" value="1"/>
</dbReference>
<evidence type="ECO:0000313" key="11">
    <source>
        <dbReference type="EMBL" id="KAH7294694.1"/>
    </source>
</evidence>
<dbReference type="GO" id="GO:0005874">
    <property type="term" value="C:microtubule"/>
    <property type="evidence" value="ECO:0007669"/>
    <property type="project" value="UniProtKB-KW"/>
</dbReference>
<dbReference type="GO" id="GO:0007018">
    <property type="term" value="P:microtubule-based movement"/>
    <property type="evidence" value="ECO:0007669"/>
    <property type="project" value="InterPro"/>
</dbReference>
<evidence type="ECO:0000256" key="2">
    <source>
        <dbReference type="ARBA" id="ARBA00022701"/>
    </source>
</evidence>
<feature type="region of interest" description="Disordered" evidence="9">
    <location>
        <begin position="476"/>
        <end position="514"/>
    </location>
</feature>
<dbReference type="AlphaFoldDB" id="A0A8T2RFU6"/>
<dbReference type="InterPro" id="IPR001752">
    <property type="entry name" value="Kinesin_motor_dom"/>
</dbReference>
<dbReference type="Pfam" id="PF00225">
    <property type="entry name" value="Kinesin"/>
    <property type="match status" value="1"/>
</dbReference>
<dbReference type="InterPro" id="IPR027417">
    <property type="entry name" value="P-loop_NTPase"/>
</dbReference>